<evidence type="ECO:0000256" key="2">
    <source>
        <dbReference type="ARBA" id="ARBA00022692"/>
    </source>
</evidence>
<dbReference type="PANTHER" id="PTHR46494">
    <property type="entry name" value="CORA FAMILY METAL ION TRANSPORTER (EUROFUNG)"/>
    <property type="match status" value="1"/>
</dbReference>
<keyword evidence="4 7" id="KW-0472">Membrane</keyword>
<sequence>MSRTVSLKRRAARWLGGPMETQAMEEAMTSRTRLPPPAYRHSAPSAPWPWVDLADDVETDNSKSPQPIPDKCDHQSCNGACWKEYPRSRFPNWLPAQVKRSRIQDAIENYDVKERSTMNVLDISDRGIFKAGDKIIVPEEEKDKFWNTLIDTKSNLQRPAGTRVRAIFVENMSGPVLQMLGAKFNIEPFFFSSSLSWIPSRFQEEVRPGIGDHITVTFVFLRPVACNQFIHEGLDDFKRRTTFNSARTTNLSFTWGESEADFYGLGPQIINTQRPLELHTPSTPNGHALVHDLLSVHLLRNVDGNTIISYHDELNEATTAEYLHQRMHYAGQSVYWQSILQRCADPTFILLLFVWHTVYAWDESLEVLYKHICTLETQVIITANIKLTRELHLIQAHLLHYASLLDDIRKSVVFILQTPNPAMEGVASDGKELSEALLEKECNTLLQEVERLEASRMMMEKRLKNVMNLVFSSVNIEDSRRMQQLTQAAVRDSAAMKQIAYLTMVFLPASFVAAVFGMNVKEVSHDTDGTLGYYFAAAMPLTFVTIWIIMAFQSKYLFKSQRTTFWSRLWWPWEMIKDWVVDEDGVTRNPRSRSETFDLPEYNGPRTSLSTLSQHPTK</sequence>
<feature type="transmembrane region" description="Helical" evidence="7">
    <location>
        <begin position="531"/>
        <end position="552"/>
    </location>
</feature>
<evidence type="ECO:0000313" key="8">
    <source>
        <dbReference type="EMBL" id="KIY69198.1"/>
    </source>
</evidence>
<dbReference type="GO" id="GO:0005886">
    <property type="term" value="C:plasma membrane"/>
    <property type="evidence" value="ECO:0007669"/>
    <property type="project" value="UniProtKB-SubCell"/>
</dbReference>
<protein>
    <recommendedName>
        <fullName evidence="10">Cora-domain-containing protein</fullName>
    </recommendedName>
</protein>
<dbReference type="SUPFAM" id="SSF144083">
    <property type="entry name" value="Magnesium transport protein CorA, transmembrane region"/>
    <property type="match status" value="1"/>
</dbReference>
<dbReference type="GO" id="GO:0050897">
    <property type="term" value="F:cobalt ion binding"/>
    <property type="evidence" value="ECO:0007669"/>
    <property type="project" value="TreeGrafter"/>
</dbReference>
<dbReference type="Gene3D" id="1.20.58.340">
    <property type="entry name" value="Magnesium transport protein CorA, transmembrane region"/>
    <property type="match status" value="1"/>
</dbReference>
<name>A0A0D7BFB0_9AGAR</name>
<evidence type="ECO:0000256" key="4">
    <source>
        <dbReference type="ARBA" id="ARBA00023136"/>
    </source>
</evidence>
<dbReference type="OrthoDB" id="3231000at2759"/>
<feature type="region of interest" description="Disordered" evidence="6">
    <location>
        <begin position="588"/>
        <end position="618"/>
    </location>
</feature>
<dbReference type="InterPro" id="IPR045863">
    <property type="entry name" value="CorA_TM1_TM2"/>
</dbReference>
<evidence type="ECO:0000256" key="5">
    <source>
        <dbReference type="SAM" id="Coils"/>
    </source>
</evidence>
<evidence type="ECO:0000256" key="3">
    <source>
        <dbReference type="ARBA" id="ARBA00022989"/>
    </source>
</evidence>
<feature type="compositionally biased region" description="Polar residues" evidence="6">
    <location>
        <begin position="605"/>
        <end position="618"/>
    </location>
</feature>
<dbReference type="Pfam" id="PF01544">
    <property type="entry name" value="CorA"/>
    <property type="match status" value="1"/>
</dbReference>
<dbReference type="GO" id="GO:0000287">
    <property type="term" value="F:magnesium ion binding"/>
    <property type="evidence" value="ECO:0007669"/>
    <property type="project" value="TreeGrafter"/>
</dbReference>
<keyword evidence="2 7" id="KW-0812">Transmembrane</keyword>
<dbReference type="Proteomes" id="UP000054007">
    <property type="component" value="Unassembled WGS sequence"/>
</dbReference>
<dbReference type="GO" id="GO:0015087">
    <property type="term" value="F:cobalt ion transmembrane transporter activity"/>
    <property type="evidence" value="ECO:0007669"/>
    <property type="project" value="TreeGrafter"/>
</dbReference>
<keyword evidence="9" id="KW-1185">Reference proteome</keyword>
<reference evidence="8 9" key="1">
    <citation type="journal article" date="2015" name="Fungal Genet. Biol.">
        <title>Evolution of novel wood decay mechanisms in Agaricales revealed by the genome sequences of Fistulina hepatica and Cylindrobasidium torrendii.</title>
        <authorList>
            <person name="Floudas D."/>
            <person name="Held B.W."/>
            <person name="Riley R."/>
            <person name="Nagy L.G."/>
            <person name="Koehler G."/>
            <person name="Ransdell A.S."/>
            <person name="Younus H."/>
            <person name="Chow J."/>
            <person name="Chiniquy J."/>
            <person name="Lipzen A."/>
            <person name="Tritt A."/>
            <person name="Sun H."/>
            <person name="Haridas S."/>
            <person name="LaButti K."/>
            <person name="Ohm R.A."/>
            <person name="Kues U."/>
            <person name="Blanchette R.A."/>
            <person name="Grigoriev I.V."/>
            <person name="Minto R.E."/>
            <person name="Hibbett D.S."/>
        </authorList>
    </citation>
    <scope>NUCLEOTIDE SEQUENCE [LARGE SCALE GENOMIC DNA]</scope>
    <source>
        <strain evidence="8 9">FP15055 ss-10</strain>
    </source>
</reference>
<evidence type="ECO:0000256" key="7">
    <source>
        <dbReference type="SAM" id="Phobius"/>
    </source>
</evidence>
<keyword evidence="3 7" id="KW-1133">Transmembrane helix</keyword>
<dbReference type="GO" id="GO:0015095">
    <property type="term" value="F:magnesium ion transmembrane transporter activity"/>
    <property type="evidence" value="ECO:0007669"/>
    <property type="project" value="TreeGrafter"/>
</dbReference>
<dbReference type="AlphaFoldDB" id="A0A0D7BFB0"/>
<keyword evidence="5" id="KW-0175">Coiled coil</keyword>
<feature type="transmembrane region" description="Helical" evidence="7">
    <location>
        <begin position="499"/>
        <end position="519"/>
    </location>
</feature>
<evidence type="ECO:0000313" key="9">
    <source>
        <dbReference type="Proteomes" id="UP000054007"/>
    </source>
</evidence>
<feature type="coiled-coil region" evidence="5">
    <location>
        <begin position="435"/>
        <end position="469"/>
    </location>
</feature>
<accession>A0A0D7BFB0</accession>
<gene>
    <name evidence="8" type="ORF">CYLTODRAFT_420913</name>
</gene>
<comment type="subcellular location">
    <subcellularLocation>
        <location evidence="1">Cell membrane</location>
        <topology evidence="1">Multi-pass membrane protein</topology>
    </subcellularLocation>
</comment>
<dbReference type="STRING" id="1314674.A0A0D7BFB0"/>
<organism evidence="8 9">
    <name type="scientific">Cylindrobasidium torrendii FP15055 ss-10</name>
    <dbReference type="NCBI Taxonomy" id="1314674"/>
    <lineage>
        <taxon>Eukaryota</taxon>
        <taxon>Fungi</taxon>
        <taxon>Dikarya</taxon>
        <taxon>Basidiomycota</taxon>
        <taxon>Agaricomycotina</taxon>
        <taxon>Agaricomycetes</taxon>
        <taxon>Agaricomycetidae</taxon>
        <taxon>Agaricales</taxon>
        <taxon>Marasmiineae</taxon>
        <taxon>Physalacriaceae</taxon>
        <taxon>Cylindrobasidium</taxon>
    </lineage>
</organism>
<dbReference type="EMBL" id="KN880488">
    <property type="protein sequence ID" value="KIY69198.1"/>
    <property type="molecule type" value="Genomic_DNA"/>
</dbReference>
<dbReference type="PANTHER" id="PTHR46494:SF1">
    <property type="entry name" value="CORA FAMILY METAL ION TRANSPORTER (EUROFUNG)"/>
    <property type="match status" value="1"/>
</dbReference>
<evidence type="ECO:0000256" key="1">
    <source>
        <dbReference type="ARBA" id="ARBA00004651"/>
    </source>
</evidence>
<proteinExistence type="predicted"/>
<evidence type="ECO:0008006" key="10">
    <source>
        <dbReference type="Google" id="ProtNLM"/>
    </source>
</evidence>
<dbReference type="InterPro" id="IPR002523">
    <property type="entry name" value="MgTranspt_CorA/ZnTranspt_ZntB"/>
</dbReference>
<evidence type="ECO:0000256" key="6">
    <source>
        <dbReference type="SAM" id="MobiDB-lite"/>
    </source>
</evidence>